<dbReference type="PATRIC" id="fig|1359157.3.peg.234"/>
<organism evidence="1 2">
    <name type="scientific">Anaplasma phagocytophilum str. CRT53-1</name>
    <dbReference type="NCBI Taxonomy" id="1359157"/>
    <lineage>
        <taxon>Bacteria</taxon>
        <taxon>Pseudomonadati</taxon>
        <taxon>Pseudomonadota</taxon>
        <taxon>Alphaproteobacteria</taxon>
        <taxon>Rickettsiales</taxon>
        <taxon>Anaplasmataceae</taxon>
        <taxon>Anaplasma</taxon>
        <taxon>phagocytophilum group</taxon>
    </lineage>
</organism>
<evidence type="ECO:0000313" key="1">
    <source>
        <dbReference type="EMBL" id="KJV86140.1"/>
    </source>
</evidence>
<sequence>MSYGGDIGCIAFEKMCMRWYVVVSGVIAHCSENSDMRME</sequence>
<reference evidence="1 2" key="1">
    <citation type="submission" date="2015-01" db="EMBL/GenBank/DDBJ databases">
        <title>Genome Sequencing of Rickettsiales.</title>
        <authorList>
            <person name="Daugherty S.C."/>
            <person name="Su Q."/>
            <person name="Abolude K."/>
            <person name="Beier-Sexton M."/>
            <person name="Carlyon J.A."/>
            <person name="Carter R."/>
            <person name="Day N.P."/>
            <person name="Dumler S.J."/>
            <person name="Dyachenko V."/>
            <person name="Godinez A."/>
            <person name="Kurtti T.J."/>
            <person name="Lichay M."/>
            <person name="Mullins K.E."/>
            <person name="Ott S."/>
            <person name="Pappas-Brown V."/>
            <person name="Paris D.H."/>
            <person name="Patel P."/>
            <person name="Richards A.L."/>
            <person name="Sadzewicz L."/>
            <person name="Sears K."/>
            <person name="Seidman D."/>
            <person name="Sengamalay N."/>
            <person name="Stenos J."/>
            <person name="Tallon L.J."/>
            <person name="Vincent G."/>
            <person name="Fraser C.M."/>
            <person name="Munderloh U."/>
            <person name="Dunning-Hotopp J.C."/>
        </authorList>
    </citation>
    <scope>NUCLEOTIDE SEQUENCE [LARGE SCALE GENOMIC DNA]</scope>
    <source>
        <strain evidence="1 2">CRT53-1</strain>
    </source>
</reference>
<evidence type="ECO:0000313" key="2">
    <source>
        <dbReference type="Proteomes" id="UP000033722"/>
    </source>
</evidence>
<dbReference type="AlphaFoldDB" id="A0A0F3Q0J1"/>
<dbReference type="EMBL" id="LAOD01000016">
    <property type="protein sequence ID" value="KJV86140.1"/>
    <property type="molecule type" value="Genomic_DNA"/>
</dbReference>
<name>A0A0F3Q0J1_ANAPH</name>
<protein>
    <submittedName>
        <fullName evidence="1">Uncharacterized protein</fullName>
    </submittedName>
</protein>
<dbReference type="Proteomes" id="UP000033722">
    <property type="component" value="Unassembled WGS sequence"/>
</dbReference>
<gene>
    <name evidence="1" type="ORF">APHCRT_0573</name>
</gene>
<comment type="caution">
    <text evidence="1">The sequence shown here is derived from an EMBL/GenBank/DDBJ whole genome shotgun (WGS) entry which is preliminary data.</text>
</comment>
<accession>A0A0F3Q0J1</accession>
<proteinExistence type="predicted"/>